<dbReference type="GO" id="GO:0006364">
    <property type="term" value="P:rRNA processing"/>
    <property type="evidence" value="ECO:0007669"/>
    <property type="project" value="UniProtKB-KW"/>
</dbReference>
<dbReference type="OrthoDB" id="1935146at2759"/>
<keyword evidence="5" id="KW-0677">Repeat</keyword>
<keyword evidence="14" id="KW-1185">Reference proteome</keyword>
<evidence type="ECO:0000256" key="10">
    <source>
        <dbReference type="ARBA" id="ARBA00075773"/>
    </source>
</evidence>
<dbReference type="InterPro" id="IPR036322">
    <property type="entry name" value="WD40_repeat_dom_sf"/>
</dbReference>
<accession>A0A1X7UMC0</accession>
<dbReference type="Gene3D" id="2.130.10.10">
    <property type="entry name" value="YVTN repeat-like/Quinoprotein amine dehydrogenase"/>
    <property type="match status" value="1"/>
</dbReference>
<gene>
    <name evidence="13" type="primary">100635067</name>
</gene>
<dbReference type="GO" id="GO:0034388">
    <property type="term" value="C:Pwp2p-containing subcomplex of 90S preribosome"/>
    <property type="evidence" value="ECO:0007669"/>
    <property type="project" value="TreeGrafter"/>
</dbReference>
<comment type="function">
    <text evidence="8">Part of the small subunit (SSU) processome, first precursor of the small eukaryotic ribosomal subunit. During the assembly of the SSU processome in the nucleolus, many ribosome biogenesis factors, an RNA chaperone and ribosomal proteins associate with the nascent pre-rRNA and work in concert to generate RNA folding, modifications, rearrangements and cleavage as well as targeted degradation of pre-ribosomal RNA by the RNA exosome. Involved in nucleolar processing of pre-18S ribosomal RNA.</text>
</comment>
<evidence type="ECO:0000256" key="8">
    <source>
        <dbReference type="ARBA" id="ARBA00058527"/>
    </source>
</evidence>
<dbReference type="PROSITE" id="PS50294">
    <property type="entry name" value="WD_REPEATS_REGION"/>
    <property type="match status" value="1"/>
</dbReference>
<comment type="subcellular location">
    <subcellularLocation>
        <location evidence="1">Nucleus</location>
        <location evidence="1">Nucleolus</location>
    </subcellularLocation>
</comment>
<dbReference type="AlphaFoldDB" id="A0A1X7UMC0"/>
<keyword evidence="4 11" id="KW-0853">WD repeat</keyword>
<evidence type="ECO:0000256" key="2">
    <source>
        <dbReference type="ARBA" id="ARBA00022552"/>
    </source>
</evidence>
<dbReference type="SMART" id="SM00320">
    <property type="entry name" value="WD40"/>
    <property type="match status" value="6"/>
</dbReference>
<evidence type="ECO:0000256" key="9">
    <source>
        <dbReference type="ARBA" id="ARBA00074442"/>
    </source>
</evidence>
<dbReference type="GO" id="GO:0032040">
    <property type="term" value="C:small-subunit processome"/>
    <property type="evidence" value="ECO:0007669"/>
    <property type="project" value="TreeGrafter"/>
</dbReference>
<dbReference type="eggNOG" id="KOG2055">
    <property type="taxonomic scope" value="Eukaryota"/>
</dbReference>
<feature type="compositionally biased region" description="Acidic residues" evidence="12">
    <location>
        <begin position="149"/>
        <end position="162"/>
    </location>
</feature>
<feature type="compositionally biased region" description="Basic and acidic residues" evidence="12">
    <location>
        <begin position="54"/>
        <end position="74"/>
    </location>
</feature>
<dbReference type="FunFam" id="2.130.10.10:FF:000121">
    <property type="entry name" value="U3 small nucleolar RNA-associated protein 18 homolog"/>
    <property type="match status" value="1"/>
</dbReference>
<evidence type="ECO:0000256" key="11">
    <source>
        <dbReference type="PROSITE-ProRule" id="PRU00221"/>
    </source>
</evidence>
<dbReference type="KEGG" id="aqu:100635067"/>
<evidence type="ECO:0000256" key="1">
    <source>
        <dbReference type="ARBA" id="ARBA00004604"/>
    </source>
</evidence>
<reference evidence="14" key="1">
    <citation type="journal article" date="2010" name="Nature">
        <title>The Amphimedon queenslandica genome and the evolution of animal complexity.</title>
        <authorList>
            <person name="Srivastava M."/>
            <person name="Simakov O."/>
            <person name="Chapman J."/>
            <person name="Fahey B."/>
            <person name="Gauthier M.E."/>
            <person name="Mitros T."/>
            <person name="Richards G.S."/>
            <person name="Conaco C."/>
            <person name="Dacre M."/>
            <person name="Hellsten U."/>
            <person name="Larroux C."/>
            <person name="Putnam N.H."/>
            <person name="Stanke M."/>
            <person name="Adamska M."/>
            <person name="Darling A."/>
            <person name="Degnan S.M."/>
            <person name="Oakley T.H."/>
            <person name="Plachetzki D.C."/>
            <person name="Zhai Y."/>
            <person name="Adamski M."/>
            <person name="Calcino A."/>
            <person name="Cummins S.F."/>
            <person name="Goodstein D.M."/>
            <person name="Harris C."/>
            <person name="Jackson D.J."/>
            <person name="Leys S.P."/>
            <person name="Shu S."/>
            <person name="Woodcroft B.J."/>
            <person name="Vervoort M."/>
            <person name="Kosik K.S."/>
            <person name="Manning G."/>
            <person name="Degnan B.M."/>
            <person name="Rokhsar D.S."/>
        </authorList>
    </citation>
    <scope>NUCLEOTIDE SEQUENCE [LARGE SCALE GENOMIC DNA]</scope>
</reference>
<evidence type="ECO:0000313" key="13">
    <source>
        <dbReference type="EnsemblMetazoa" id="Aqu2.1.28562_001"/>
    </source>
</evidence>
<feature type="region of interest" description="Disordered" evidence="12">
    <location>
        <begin position="95"/>
        <end position="116"/>
    </location>
</feature>
<evidence type="ECO:0000313" key="14">
    <source>
        <dbReference type="Proteomes" id="UP000007879"/>
    </source>
</evidence>
<keyword evidence="2" id="KW-0698">rRNA processing</keyword>
<comment type="similarity">
    <text evidence="7">Belongs to the WD repeat UTP18 family.</text>
</comment>
<feature type="compositionally biased region" description="Low complexity" evidence="12">
    <location>
        <begin position="11"/>
        <end position="20"/>
    </location>
</feature>
<dbReference type="SUPFAM" id="SSF50978">
    <property type="entry name" value="WD40 repeat-like"/>
    <property type="match status" value="1"/>
</dbReference>
<proteinExistence type="inferred from homology"/>
<evidence type="ECO:0000256" key="5">
    <source>
        <dbReference type="ARBA" id="ARBA00022737"/>
    </source>
</evidence>
<dbReference type="EnsemblMetazoa" id="Aqu2.1.28562_001">
    <property type="protein sequence ID" value="Aqu2.1.28562_001"/>
    <property type="gene ID" value="Aqu2.1.28562"/>
</dbReference>
<dbReference type="STRING" id="400682.A0A1X7UMC0"/>
<evidence type="ECO:0000256" key="7">
    <source>
        <dbReference type="ARBA" id="ARBA00025767"/>
    </source>
</evidence>
<reference evidence="13" key="2">
    <citation type="submission" date="2017-05" db="UniProtKB">
        <authorList>
            <consortium name="EnsemblMetazoa"/>
        </authorList>
    </citation>
    <scope>IDENTIFICATION</scope>
</reference>
<dbReference type="InParanoid" id="A0A1X7UMC0"/>
<feature type="compositionally biased region" description="Basic and acidic residues" evidence="12">
    <location>
        <begin position="24"/>
        <end position="44"/>
    </location>
</feature>
<dbReference type="InterPro" id="IPR019775">
    <property type="entry name" value="WD40_repeat_CS"/>
</dbReference>
<keyword evidence="3" id="KW-0597">Phosphoprotein</keyword>
<keyword evidence="6" id="KW-0539">Nucleus</keyword>
<organism evidence="13">
    <name type="scientific">Amphimedon queenslandica</name>
    <name type="common">Sponge</name>
    <dbReference type="NCBI Taxonomy" id="400682"/>
    <lineage>
        <taxon>Eukaryota</taxon>
        <taxon>Metazoa</taxon>
        <taxon>Porifera</taxon>
        <taxon>Demospongiae</taxon>
        <taxon>Heteroscleromorpha</taxon>
        <taxon>Haplosclerida</taxon>
        <taxon>Niphatidae</taxon>
        <taxon>Amphimedon</taxon>
    </lineage>
</organism>
<feature type="repeat" description="WD" evidence="11">
    <location>
        <begin position="331"/>
        <end position="365"/>
    </location>
</feature>
<name>A0A1X7UMC0_AMPQE</name>
<evidence type="ECO:0000256" key="3">
    <source>
        <dbReference type="ARBA" id="ARBA00022553"/>
    </source>
</evidence>
<dbReference type="PANTHER" id="PTHR18359">
    <property type="entry name" value="WD-REPEAT PROTEIN-RELATED"/>
    <property type="match status" value="1"/>
</dbReference>
<sequence>MLLLRRKTHSSEASKALSSSDTFTIDKERRDGEPGEEERLEKLVFGRQPFISQEKSERRGESPESNDKEESENKRPRKAAPVWFDEDDDVIKIDLKKSDLTQLRKTADEDVVSGREFSSRLRDRFQKITKEPEWSISIPQKKRSKDTSVDSDSEGEEEEEDNLLAGTGRLLAGRVSRLPGETIDIKPMGQANKEKPAQAVLQSLEFHPSAHVILTAGRHKTLSLFQVDGDSNPLLQSVHLQRFPILTSHFSSDGTEVIMAGERHWFYVFDMMSGKIIMINEIKGHSKTVFSSFRVSPDNQLLAFISKDGFIPLVSNKTKQWIADLKMNGQVTDVAFSPDSNYLLSTGTDGHVYVWDLHSRDCVHRFTDDGCIKGTSLRVSPSGSYVACGSDSGVVNLYEWSSCFVNVKPKPLKSIMNLTTSISSVEFNHSNEILAMSSNTKASAFKLLHIPSLSVFSNWPSQKTPLKNVYCHSFSSDSHYMALGNDQGKALLYRLNHYHKGFTAT</sequence>
<feature type="region of interest" description="Disordered" evidence="12">
    <location>
        <begin position="1"/>
        <end position="81"/>
    </location>
</feature>
<evidence type="ECO:0000256" key="4">
    <source>
        <dbReference type="ARBA" id="ARBA00022574"/>
    </source>
</evidence>
<protein>
    <recommendedName>
        <fullName evidence="9">U3 small nucleolar RNA-associated protein 18 homolog</fullName>
    </recommendedName>
    <alternativeName>
        <fullName evidence="10">WD repeat-containing protein 50</fullName>
    </alternativeName>
</protein>
<dbReference type="PANTHER" id="PTHR18359:SF0">
    <property type="entry name" value="U3 SMALL NUCLEOLAR RNA-ASSOCIATED PROTEIN 18 HOMOLOG"/>
    <property type="match status" value="1"/>
</dbReference>
<dbReference type="InterPro" id="IPR045161">
    <property type="entry name" value="Utp18"/>
</dbReference>
<evidence type="ECO:0000256" key="6">
    <source>
        <dbReference type="ARBA" id="ARBA00023242"/>
    </source>
</evidence>
<dbReference type="InterPro" id="IPR015943">
    <property type="entry name" value="WD40/YVTN_repeat-like_dom_sf"/>
</dbReference>
<dbReference type="Proteomes" id="UP000007879">
    <property type="component" value="Unassembled WGS sequence"/>
</dbReference>
<dbReference type="EnsemblMetazoa" id="XM_019997975.1">
    <property type="protein sequence ID" value="XP_019853534.1"/>
    <property type="gene ID" value="LOC100635067"/>
</dbReference>
<dbReference type="InterPro" id="IPR001680">
    <property type="entry name" value="WD40_rpt"/>
</dbReference>
<dbReference type="PROSITE" id="PS00678">
    <property type="entry name" value="WD_REPEATS_1"/>
    <property type="match status" value="1"/>
</dbReference>
<feature type="region of interest" description="Disordered" evidence="12">
    <location>
        <begin position="132"/>
        <end position="166"/>
    </location>
</feature>
<dbReference type="Pfam" id="PF00400">
    <property type="entry name" value="WD40"/>
    <property type="match status" value="2"/>
</dbReference>
<dbReference type="PROSITE" id="PS50082">
    <property type="entry name" value="WD_REPEATS_2"/>
    <property type="match status" value="1"/>
</dbReference>
<evidence type="ECO:0000256" key="12">
    <source>
        <dbReference type="SAM" id="MobiDB-lite"/>
    </source>
</evidence>